<evidence type="ECO:0000313" key="2">
    <source>
        <dbReference type="Proteomes" id="UP000266841"/>
    </source>
</evidence>
<protein>
    <submittedName>
        <fullName evidence="1">Uncharacterized protein</fullName>
    </submittedName>
</protein>
<sequence>LEGVTSWILQVDASESEKVLGEVAELANSVDALRNVVALVVGAEDMSSVPGADALVAAGGTVLAVGELYDGGKEGGYYHVGPLGPASGMTATEGQAPRMSKKMAYQLVAHSLAIESTSSSALGAYEYSPVALSKLGEPYLEEKFAERDDDGEFLPDEFKDVKMEGRLIRALRESGFTGIMELDVLLSKGIENFKQYIANPPVKESPFAQIVSERDAKDKEIMAMLEAESKKNEELALAREESSKQREIEQIAQEWAIKEYSLKMIGGDLDKSTSEKEYVKSVWDTAMVEAKKTYERVTSAEYAKELARKEVAYKRTDELFWEGMDETEKKKRQVMLERIKKQYMGMISEEDMARLVMEES</sequence>
<feature type="non-terminal residue" evidence="1">
    <location>
        <position position="1"/>
    </location>
</feature>
<dbReference type="EMBL" id="AGNL01011028">
    <property type="protein sequence ID" value="EJK68649.1"/>
    <property type="molecule type" value="Genomic_DNA"/>
</dbReference>
<dbReference type="Proteomes" id="UP000266841">
    <property type="component" value="Unassembled WGS sequence"/>
</dbReference>
<evidence type="ECO:0000313" key="1">
    <source>
        <dbReference type="EMBL" id="EJK68649.1"/>
    </source>
</evidence>
<dbReference type="AlphaFoldDB" id="K0SUP4"/>
<dbReference type="eggNOG" id="ENOG502QYAJ">
    <property type="taxonomic scope" value="Eukaryota"/>
</dbReference>
<organism evidence="1 2">
    <name type="scientific">Thalassiosira oceanica</name>
    <name type="common">Marine diatom</name>
    <dbReference type="NCBI Taxonomy" id="159749"/>
    <lineage>
        <taxon>Eukaryota</taxon>
        <taxon>Sar</taxon>
        <taxon>Stramenopiles</taxon>
        <taxon>Ochrophyta</taxon>
        <taxon>Bacillariophyta</taxon>
        <taxon>Coscinodiscophyceae</taxon>
        <taxon>Thalassiosirophycidae</taxon>
        <taxon>Thalassiosirales</taxon>
        <taxon>Thalassiosiraceae</taxon>
        <taxon>Thalassiosira</taxon>
    </lineage>
</organism>
<keyword evidence="2" id="KW-1185">Reference proteome</keyword>
<reference evidence="1 2" key="1">
    <citation type="journal article" date="2012" name="Genome Biol.">
        <title>Genome and low-iron response of an oceanic diatom adapted to chronic iron limitation.</title>
        <authorList>
            <person name="Lommer M."/>
            <person name="Specht M."/>
            <person name="Roy A.S."/>
            <person name="Kraemer L."/>
            <person name="Andreson R."/>
            <person name="Gutowska M.A."/>
            <person name="Wolf J."/>
            <person name="Bergner S.V."/>
            <person name="Schilhabel M.B."/>
            <person name="Klostermeier U.C."/>
            <person name="Beiko R.G."/>
            <person name="Rosenstiel P."/>
            <person name="Hippler M."/>
            <person name="Laroche J."/>
        </authorList>
    </citation>
    <scope>NUCLEOTIDE SEQUENCE [LARGE SCALE GENOMIC DNA]</scope>
    <source>
        <strain evidence="1 2">CCMP1005</strain>
    </source>
</reference>
<gene>
    <name evidence="1" type="ORF">THAOC_10152</name>
</gene>
<dbReference type="OrthoDB" id="19399at2836"/>
<comment type="caution">
    <text evidence="1">The sequence shown here is derived from an EMBL/GenBank/DDBJ whole genome shotgun (WGS) entry which is preliminary data.</text>
</comment>
<name>K0SUP4_THAOC</name>
<accession>K0SUP4</accession>
<proteinExistence type="predicted"/>